<evidence type="ECO:0000313" key="1">
    <source>
        <dbReference type="EMBL" id="EDW00801.1"/>
    </source>
</evidence>
<protein>
    <submittedName>
        <fullName evidence="1">GH20819</fullName>
    </submittedName>
</protein>
<accession>B4J5V8</accession>
<dbReference type="InterPro" id="IPR006611">
    <property type="entry name" value="DUF1431_DROsp"/>
</dbReference>
<dbReference type="InParanoid" id="B4J5V8"/>
<dbReference type="SMART" id="SM00689">
    <property type="entry name" value="DM6"/>
    <property type="match status" value="1"/>
</dbReference>
<dbReference type="Proteomes" id="UP000001070">
    <property type="component" value="Unassembled WGS sequence"/>
</dbReference>
<dbReference type="Pfam" id="PF07248">
    <property type="entry name" value="DUF1431"/>
    <property type="match status" value="1"/>
</dbReference>
<keyword evidence="2" id="KW-1185">Reference proteome</keyword>
<sequence length="256" mass="29361">MLLKQLFASQILQRTVTLTNVLVNSSKHGYHGSNYEPTPGKCVQVRDKQTTKCLAKYIHCKPIASPKPSDMSLWKDYSEQLMRILRPKQIDCELIKHDICYYQPSNKSRRYQRTWPECAMIYLQPKKACCFDREYYTPSCRRPRSPPVPPLTATQKHAFHMALLGTNCKLGTKLQLKCLRVRRHLNCKKEVAPFPCFSESDQAGMRGSCPTECGCRVSPSMCEAWSAYHRNSGLVKRCTEAIVGYCPFKSRSRPLS</sequence>
<reference evidence="1 2" key="1">
    <citation type="journal article" date="2007" name="Nature">
        <title>Evolution of genes and genomes on the Drosophila phylogeny.</title>
        <authorList>
            <consortium name="Drosophila 12 Genomes Consortium"/>
            <person name="Clark A.G."/>
            <person name="Eisen M.B."/>
            <person name="Smith D.R."/>
            <person name="Bergman C.M."/>
            <person name="Oliver B."/>
            <person name="Markow T.A."/>
            <person name="Kaufman T.C."/>
            <person name="Kellis M."/>
            <person name="Gelbart W."/>
            <person name="Iyer V.N."/>
            <person name="Pollard D.A."/>
            <person name="Sackton T.B."/>
            <person name="Larracuente A.M."/>
            <person name="Singh N.D."/>
            <person name="Abad J.P."/>
            <person name="Abt D.N."/>
            <person name="Adryan B."/>
            <person name="Aguade M."/>
            <person name="Akashi H."/>
            <person name="Anderson W.W."/>
            <person name="Aquadro C.F."/>
            <person name="Ardell D.H."/>
            <person name="Arguello R."/>
            <person name="Artieri C.G."/>
            <person name="Barbash D.A."/>
            <person name="Barker D."/>
            <person name="Barsanti P."/>
            <person name="Batterham P."/>
            <person name="Batzoglou S."/>
            <person name="Begun D."/>
            <person name="Bhutkar A."/>
            <person name="Blanco E."/>
            <person name="Bosak S.A."/>
            <person name="Bradley R.K."/>
            <person name="Brand A.D."/>
            <person name="Brent M.R."/>
            <person name="Brooks A.N."/>
            <person name="Brown R.H."/>
            <person name="Butlin R.K."/>
            <person name="Caggese C."/>
            <person name="Calvi B.R."/>
            <person name="Bernardo de Carvalho A."/>
            <person name="Caspi A."/>
            <person name="Castrezana S."/>
            <person name="Celniker S.E."/>
            <person name="Chang J.L."/>
            <person name="Chapple C."/>
            <person name="Chatterji S."/>
            <person name="Chinwalla A."/>
            <person name="Civetta A."/>
            <person name="Clifton S.W."/>
            <person name="Comeron J.M."/>
            <person name="Costello J.C."/>
            <person name="Coyne J.A."/>
            <person name="Daub J."/>
            <person name="David R.G."/>
            <person name="Delcher A.L."/>
            <person name="Delehaunty K."/>
            <person name="Do C.B."/>
            <person name="Ebling H."/>
            <person name="Edwards K."/>
            <person name="Eickbush T."/>
            <person name="Evans J.D."/>
            <person name="Filipski A."/>
            <person name="Findeiss S."/>
            <person name="Freyhult E."/>
            <person name="Fulton L."/>
            <person name="Fulton R."/>
            <person name="Garcia A.C."/>
            <person name="Gardiner A."/>
            <person name="Garfield D.A."/>
            <person name="Garvin B.E."/>
            <person name="Gibson G."/>
            <person name="Gilbert D."/>
            <person name="Gnerre S."/>
            <person name="Godfrey J."/>
            <person name="Good R."/>
            <person name="Gotea V."/>
            <person name="Gravely B."/>
            <person name="Greenberg A.J."/>
            <person name="Griffiths-Jones S."/>
            <person name="Gross S."/>
            <person name="Guigo R."/>
            <person name="Gustafson E.A."/>
            <person name="Haerty W."/>
            <person name="Hahn M.W."/>
            <person name="Halligan D.L."/>
            <person name="Halpern A.L."/>
            <person name="Halter G.M."/>
            <person name="Han M.V."/>
            <person name="Heger A."/>
            <person name="Hillier L."/>
            <person name="Hinrichs A.S."/>
            <person name="Holmes I."/>
            <person name="Hoskins R.A."/>
            <person name="Hubisz M.J."/>
            <person name="Hultmark D."/>
            <person name="Huntley M.A."/>
            <person name="Jaffe D.B."/>
            <person name="Jagadeeshan S."/>
            <person name="Jeck W.R."/>
            <person name="Johnson J."/>
            <person name="Jones C.D."/>
            <person name="Jordan W.C."/>
            <person name="Karpen G.H."/>
            <person name="Kataoka E."/>
            <person name="Keightley P.D."/>
            <person name="Kheradpour P."/>
            <person name="Kirkness E.F."/>
            <person name="Koerich L.B."/>
            <person name="Kristiansen K."/>
            <person name="Kudrna D."/>
            <person name="Kulathinal R.J."/>
            <person name="Kumar S."/>
            <person name="Kwok R."/>
            <person name="Lander E."/>
            <person name="Langley C.H."/>
            <person name="Lapoint R."/>
            <person name="Lazzaro B.P."/>
            <person name="Lee S.J."/>
            <person name="Levesque L."/>
            <person name="Li R."/>
            <person name="Lin C.F."/>
            <person name="Lin M.F."/>
            <person name="Lindblad-Toh K."/>
            <person name="Llopart A."/>
            <person name="Long M."/>
            <person name="Low L."/>
            <person name="Lozovsky E."/>
            <person name="Lu J."/>
            <person name="Luo M."/>
            <person name="Machado C.A."/>
            <person name="Makalowski W."/>
            <person name="Marzo M."/>
            <person name="Matsuda M."/>
            <person name="Matzkin L."/>
            <person name="McAllister B."/>
            <person name="McBride C.S."/>
            <person name="McKernan B."/>
            <person name="McKernan K."/>
            <person name="Mendez-Lago M."/>
            <person name="Minx P."/>
            <person name="Mollenhauer M.U."/>
            <person name="Montooth K."/>
            <person name="Mount S.M."/>
            <person name="Mu X."/>
            <person name="Myers E."/>
            <person name="Negre B."/>
            <person name="Newfeld S."/>
            <person name="Nielsen R."/>
            <person name="Noor M.A."/>
            <person name="O'Grady P."/>
            <person name="Pachter L."/>
            <person name="Papaceit M."/>
            <person name="Parisi M.J."/>
            <person name="Parisi M."/>
            <person name="Parts L."/>
            <person name="Pedersen J.S."/>
            <person name="Pesole G."/>
            <person name="Phillippy A.M."/>
            <person name="Ponting C.P."/>
            <person name="Pop M."/>
            <person name="Porcelli D."/>
            <person name="Powell J.R."/>
            <person name="Prohaska S."/>
            <person name="Pruitt K."/>
            <person name="Puig M."/>
            <person name="Quesneville H."/>
            <person name="Ram K.R."/>
            <person name="Rand D."/>
            <person name="Rasmussen M.D."/>
            <person name="Reed L.K."/>
            <person name="Reenan R."/>
            <person name="Reily A."/>
            <person name="Remington K.A."/>
            <person name="Rieger T.T."/>
            <person name="Ritchie M.G."/>
            <person name="Robin C."/>
            <person name="Rogers Y.H."/>
            <person name="Rohde C."/>
            <person name="Rozas J."/>
            <person name="Rubenfield M.J."/>
            <person name="Ruiz A."/>
            <person name="Russo S."/>
            <person name="Salzberg S.L."/>
            <person name="Sanchez-Gracia A."/>
            <person name="Saranga D.J."/>
            <person name="Sato H."/>
            <person name="Schaeffer S.W."/>
            <person name="Schatz M.C."/>
            <person name="Schlenke T."/>
            <person name="Schwartz R."/>
            <person name="Segarra C."/>
            <person name="Singh R.S."/>
            <person name="Sirot L."/>
            <person name="Sirota M."/>
            <person name="Sisneros N.B."/>
            <person name="Smith C.D."/>
            <person name="Smith T.F."/>
            <person name="Spieth J."/>
            <person name="Stage D.E."/>
            <person name="Stark A."/>
            <person name="Stephan W."/>
            <person name="Strausberg R.L."/>
            <person name="Strempel S."/>
            <person name="Sturgill D."/>
            <person name="Sutton G."/>
            <person name="Sutton G.G."/>
            <person name="Tao W."/>
            <person name="Teichmann S."/>
            <person name="Tobari Y.N."/>
            <person name="Tomimura Y."/>
            <person name="Tsolas J.M."/>
            <person name="Valente V.L."/>
            <person name="Venter E."/>
            <person name="Venter J.C."/>
            <person name="Vicario S."/>
            <person name="Vieira F.G."/>
            <person name="Vilella A.J."/>
            <person name="Villasante A."/>
            <person name="Walenz B."/>
            <person name="Wang J."/>
            <person name="Wasserman M."/>
            <person name="Watts T."/>
            <person name="Wilson D."/>
            <person name="Wilson R.K."/>
            <person name="Wing R.A."/>
            <person name="Wolfner M.F."/>
            <person name="Wong A."/>
            <person name="Wong G.K."/>
            <person name="Wu C.I."/>
            <person name="Wu G."/>
            <person name="Yamamoto D."/>
            <person name="Yang H.P."/>
            <person name="Yang S.P."/>
            <person name="Yorke J.A."/>
            <person name="Yoshida K."/>
            <person name="Zdobnov E."/>
            <person name="Zhang P."/>
            <person name="Zhang Y."/>
            <person name="Zimin A.V."/>
            <person name="Baldwin J."/>
            <person name="Abdouelleil A."/>
            <person name="Abdulkadir J."/>
            <person name="Abebe A."/>
            <person name="Abera B."/>
            <person name="Abreu J."/>
            <person name="Acer S.C."/>
            <person name="Aftuck L."/>
            <person name="Alexander A."/>
            <person name="An P."/>
            <person name="Anderson E."/>
            <person name="Anderson S."/>
            <person name="Arachi H."/>
            <person name="Azer M."/>
            <person name="Bachantsang P."/>
            <person name="Barry A."/>
            <person name="Bayul T."/>
            <person name="Berlin A."/>
            <person name="Bessette D."/>
            <person name="Bloom T."/>
            <person name="Blye J."/>
            <person name="Boguslavskiy L."/>
            <person name="Bonnet C."/>
            <person name="Boukhgalter B."/>
            <person name="Bourzgui I."/>
            <person name="Brown A."/>
            <person name="Cahill P."/>
            <person name="Channer S."/>
            <person name="Cheshatsang Y."/>
            <person name="Chuda L."/>
            <person name="Citroen M."/>
            <person name="Collymore A."/>
            <person name="Cooke P."/>
            <person name="Costello M."/>
            <person name="D'Aco K."/>
            <person name="Daza R."/>
            <person name="De Haan G."/>
            <person name="DeGray S."/>
            <person name="DeMaso C."/>
            <person name="Dhargay N."/>
            <person name="Dooley K."/>
            <person name="Dooley E."/>
            <person name="Doricent M."/>
            <person name="Dorje P."/>
            <person name="Dorjee K."/>
            <person name="Dupes A."/>
            <person name="Elong R."/>
            <person name="Falk J."/>
            <person name="Farina A."/>
            <person name="Faro S."/>
            <person name="Ferguson D."/>
            <person name="Fisher S."/>
            <person name="Foley C.D."/>
            <person name="Franke A."/>
            <person name="Friedrich D."/>
            <person name="Gadbois L."/>
            <person name="Gearin G."/>
            <person name="Gearin C.R."/>
            <person name="Giannoukos G."/>
            <person name="Goode T."/>
            <person name="Graham J."/>
            <person name="Grandbois E."/>
            <person name="Grewal S."/>
            <person name="Gyaltsen K."/>
            <person name="Hafez N."/>
            <person name="Hagos B."/>
            <person name="Hall J."/>
            <person name="Henson C."/>
            <person name="Hollinger A."/>
            <person name="Honan T."/>
            <person name="Huard M.D."/>
            <person name="Hughes L."/>
            <person name="Hurhula B."/>
            <person name="Husby M.E."/>
            <person name="Kamat A."/>
            <person name="Kanga B."/>
            <person name="Kashin S."/>
            <person name="Khazanovich D."/>
            <person name="Kisner P."/>
            <person name="Lance K."/>
            <person name="Lara M."/>
            <person name="Lee W."/>
            <person name="Lennon N."/>
            <person name="Letendre F."/>
            <person name="LeVine R."/>
            <person name="Lipovsky A."/>
            <person name="Liu X."/>
            <person name="Liu J."/>
            <person name="Liu S."/>
            <person name="Lokyitsang T."/>
            <person name="Lokyitsang Y."/>
            <person name="Lubonja R."/>
            <person name="Lui A."/>
            <person name="MacDonald P."/>
            <person name="Magnisalis V."/>
            <person name="Maru K."/>
            <person name="Matthews C."/>
            <person name="McCusker W."/>
            <person name="McDonough S."/>
            <person name="Mehta T."/>
            <person name="Meldrim J."/>
            <person name="Meneus L."/>
            <person name="Mihai O."/>
            <person name="Mihalev A."/>
            <person name="Mihova T."/>
            <person name="Mittelman R."/>
            <person name="Mlenga V."/>
            <person name="Montmayeur A."/>
            <person name="Mulrain L."/>
            <person name="Navidi A."/>
            <person name="Naylor J."/>
            <person name="Negash T."/>
            <person name="Nguyen T."/>
            <person name="Nguyen N."/>
            <person name="Nicol R."/>
            <person name="Norbu C."/>
            <person name="Norbu N."/>
            <person name="Novod N."/>
            <person name="O'Neill B."/>
            <person name="Osman S."/>
            <person name="Markiewicz E."/>
            <person name="Oyono O.L."/>
            <person name="Patti C."/>
            <person name="Phunkhang P."/>
            <person name="Pierre F."/>
            <person name="Priest M."/>
            <person name="Raghuraman S."/>
            <person name="Rege F."/>
            <person name="Reyes R."/>
            <person name="Rise C."/>
            <person name="Rogov P."/>
            <person name="Ross K."/>
            <person name="Ryan E."/>
            <person name="Settipalli S."/>
            <person name="Shea T."/>
            <person name="Sherpa N."/>
            <person name="Shi L."/>
            <person name="Shih D."/>
            <person name="Sparrow T."/>
            <person name="Spaulding J."/>
            <person name="Stalker J."/>
            <person name="Stange-Thomann N."/>
            <person name="Stavropoulos S."/>
            <person name="Stone C."/>
            <person name="Strader C."/>
            <person name="Tesfaye S."/>
            <person name="Thomson T."/>
            <person name="Thoulutsang Y."/>
            <person name="Thoulutsang D."/>
            <person name="Topham K."/>
            <person name="Topping I."/>
            <person name="Tsamla T."/>
            <person name="Vassiliev H."/>
            <person name="Vo A."/>
            <person name="Wangchuk T."/>
            <person name="Wangdi T."/>
            <person name="Weiand M."/>
            <person name="Wilkinson J."/>
            <person name="Wilson A."/>
            <person name="Yadav S."/>
            <person name="Young G."/>
            <person name="Yu Q."/>
            <person name="Zembek L."/>
            <person name="Zhong D."/>
            <person name="Zimmer A."/>
            <person name="Zwirko Z."/>
            <person name="Jaffe D.B."/>
            <person name="Alvarez P."/>
            <person name="Brockman W."/>
            <person name="Butler J."/>
            <person name="Chin C."/>
            <person name="Gnerre S."/>
            <person name="Grabherr M."/>
            <person name="Kleber M."/>
            <person name="Mauceli E."/>
            <person name="MacCallum I."/>
        </authorList>
    </citation>
    <scope>NUCLEOTIDE SEQUENCE [LARGE SCALE GENOMIC DNA]</scope>
    <source>
        <strain evidence="2">Tucson 15287-2541.00</strain>
    </source>
</reference>
<dbReference type="PANTHER" id="PTHR20977">
    <property type="entry name" value="AT13385P-RELATED"/>
    <property type="match status" value="1"/>
</dbReference>
<dbReference type="PANTHER" id="PTHR20977:SF0">
    <property type="entry name" value="AT13385P-RELATED"/>
    <property type="match status" value="1"/>
</dbReference>
<organism evidence="2">
    <name type="scientific">Drosophila grimshawi</name>
    <name type="common">Hawaiian fruit fly</name>
    <name type="synonym">Idiomyia grimshawi</name>
    <dbReference type="NCBI Taxonomy" id="7222"/>
    <lineage>
        <taxon>Eukaryota</taxon>
        <taxon>Metazoa</taxon>
        <taxon>Ecdysozoa</taxon>
        <taxon>Arthropoda</taxon>
        <taxon>Hexapoda</taxon>
        <taxon>Insecta</taxon>
        <taxon>Pterygota</taxon>
        <taxon>Neoptera</taxon>
        <taxon>Endopterygota</taxon>
        <taxon>Diptera</taxon>
        <taxon>Brachycera</taxon>
        <taxon>Muscomorpha</taxon>
        <taxon>Ephydroidea</taxon>
        <taxon>Drosophilidae</taxon>
        <taxon>Drosophila</taxon>
        <taxon>Hawaiian Drosophila</taxon>
    </lineage>
</organism>
<dbReference type="PhylomeDB" id="B4J5V8"/>
<proteinExistence type="predicted"/>
<dbReference type="EMBL" id="CH916367">
    <property type="protein sequence ID" value="EDW00801.1"/>
    <property type="molecule type" value="Genomic_DNA"/>
</dbReference>
<evidence type="ECO:0000313" key="2">
    <source>
        <dbReference type="Proteomes" id="UP000001070"/>
    </source>
</evidence>
<gene>
    <name evidence="1" type="primary">Dgri\GH20819</name>
    <name evidence="1" type="ORF">Dgri_GH20819</name>
</gene>
<dbReference type="FunCoup" id="B4J5V8">
    <property type="interactions" value="52"/>
</dbReference>
<dbReference type="OMA" id="FQMSIFC"/>
<dbReference type="eggNOG" id="ENOG502TCEU">
    <property type="taxonomic scope" value="Eukaryota"/>
</dbReference>
<dbReference type="HOGENOM" id="CLU_1086907_0_0_1"/>
<name>B4J5V8_DROGR</name>
<dbReference type="AlphaFoldDB" id="B4J5V8"/>